<sequence>MIRLPWDFKSYINFLPCAARMSFILSVGNVFCRGGMPSSSGQCL</sequence>
<accession>A0A0K2VF92</accession>
<reference evidence="1" key="1">
    <citation type="submission" date="2014-05" db="EMBL/GenBank/DDBJ databases">
        <authorList>
            <person name="Chronopoulou M."/>
        </authorList>
    </citation>
    <scope>NUCLEOTIDE SEQUENCE</scope>
    <source>
        <tissue evidence="1">Whole organism</tissue>
    </source>
</reference>
<protein>
    <submittedName>
        <fullName evidence="1">Uncharacterized protein</fullName>
    </submittedName>
</protein>
<proteinExistence type="predicted"/>
<dbReference type="EMBL" id="HACA01031215">
    <property type="protein sequence ID" value="CDW48576.1"/>
    <property type="molecule type" value="Transcribed_RNA"/>
</dbReference>
<organism evidence="1">
    <name type="scientific">Lepeophtheirus salmonis</name>
    <name type="common">Salmon louse</name>
    <name type="synonym">Caligus salmonis</name>
    <dbReference type="NCBI Taxonomy" id="72036"/>
    <lineage>
        <taxon>Eukaryota</taxon>
        <taxon>Metazoa</taxon>
        <taxon>Ecdysozoa</taxon>
        <taxon>Arthropoda</taxon>
        <taxon>Crustacea</taxon>
        <taxon>Multicrustacea</taxon>
        <taxon>Hexanauplia</taxon>
        <taxon>Copepoda</taxon>
        <taxon>Siphonostomatoida</taxon>
        <taxon>Caligidae</taxon>
        <taxon>Lepeophtheirus</taxon>
    </lineage>
</organism>
<name>A0A0K2VF92_LEPSM</name>
<dbReference type="AlphaFoldDB" id="A0A0K2VF92"/>
<evidence type="ECO:0000313" key="1">
    <source>
        <dbReference type="EMBL" id="CDW48576.1"/>
    </source>
</evidence>